<dbReference type="SUPFAM" id="SSF75420">
    <property type="entry name" value="YhbC-like, N-terminal domain"/>
    <property type="match status" value="1"/>
</dbReference>
<dbReference type="InterPro" id="IPR028998">
    <property type="entry name" value="RimP_C"/>
</dbReference>
<dbReference type="HAMAP" id="MF_01077">
    <property type="entry name" value="RimP"/>
    <property type="match status" value="1"/>
</dbReference>
<dbReference type="InterPro" id="IPR035956">
    <property type="entry name" value="RimP_N_sf"/>
</dbReference>
<organism evidence="7">
    <name type="scientific">termite gut metagenome</name>
    <dbReference type="NCBI Taxonomy" id="433724"/>
    <lineage>
        <taxon>unclassified sequences</taxon>
        <taxon>metagenomes</taxon>
        <taxon>organismal metagenomes</taxon>
    </lineage>
</organism>
<accession>S0DEQ0</accession>
<dbReference type="InterPro" id="IPR028989">
    <property type="entry name" value="RimP_N"/>
</dbReference>
<evidence type="ECO:0000256" key="2">
    <source>
        <dbReference type="ARBA" id="ARBA00022517"/>
    </source>
</evidence>
<dbReference type="EMBL" id="HF548320">
    <property type="protein sequence ID" value="CCO21716.1"/>
    <property type="molecule type" value="Genomic_DNA"/>
</dbReference>
<dbReference type="GO" id="GO:0005829">
    <property type="term" value="C:cytosol"/>
    <property type="evidence" value="ECO:0007669"/>
    <property type="project" value="TreeGrafter"/>
</dbReference>
<dbReference type="EMBL" id="HF548331">
    <property type="protein sequence ID" value="CCO21828.1"/>
    <property type="molecule type" value="Genomic_DNA"/>
</dbReference>
<dbReference type="EMBL" id="HF548305">
    <property type="protein sequence ID" value="CCO21477.1"/>
    <property type="molecule type" value="Genomic_DNA"/>
</dbReference>
<keyword evidence="1" id="KW-0963">Cytoplasm</keyword>
<feature type="domain" description="Ribosome maturation factor RimP N-terminal" evidence="3">
    <location>
        <begin position="16"/>
        <end position="82"/>
    </location>
</feature>
<dbReference type="Pfam" id="PF17384">
    <property type="entry name" value="DUF150_C"/>
    <property type="match status" value="1"/>
</dbReference>
<dbReference type="PANTHER" id="PTHR33867">
    <property type="entry name" value="RIBOSOME MATURATION FACTOR RIMP"/>
    <property type="match status" value="1"/>
</dbReference>
<dbReference type="Gene3D" id="3.30.300.70">
    <property type="entry name" value="RimP-like superfamily, N-terminal"/>
    <property type="match status" value="1"/>
</dbReference>
<protein>
    <submittedName>
        <fullName evidence="7">Putative ribosome maturation factor</fullName>
    </submittedName>
</protein>
<reference evidence="7" key="2">
    <citation type="journal article" date="2013" name="Biotechnol. Biofuels">
        <title>Mining for hemicellulases in the fungus-growing termite Pseudacanthotermes militaris using functional metagenomics.</title>
        <authorList>
            <person name="Bastien G."/>
            <person name="Arnal G."/>
            <person name="Bozonnet S."/>
            <person name="Laguerre S."/>
            <person name="Ferreira F."/>
            <person name="Faure R."/>
            <person name="Henrissat B."/>
            <person name="Lefevre F."/>
            <person name="Robe P."/>
            <person name="Bouchez O."/>
            <person name="Noirot C."/>
            <person name="Dumon C."/>
            <person name="O'Donohue M."/>
        </authorList>
    </citation>
    <scope>NUCLEOTIDE SEQUENCE</scope>
</reference>
<reference evidence="7" key="1">
    <citation type="submission" date="2012-10" db="EMBL/GenBank/DDBJ databases">
        <authorList>
            <person name="Sandrine L."/>
        </authorList>
    </citation>
    <scope>NUCLEOTIDE SEQUENCE</scope>
</reference>
<evidence type="ECO:0000313" key="5">
    <source>
        <dbReference type="EMBL" id="CCO21477.1"/>
    </source>
</evidence>
<dbReference type="Pfam" id="PF02576">
    <property type="entry name" value="RimP_N"/>
    <property type="match status" value="1"/>
</dbReference>
<dbReference type="GO" id="GO:0000028">
    <property type="term" value="P:ribosomal small subunit assembly"/>
    <property type="evidence" value="ECO:0007669"/>
    <property type="project" value="TreeGrafter"/>
</dbReference>
<evidence type="ECO:0000256" key="1">
    <source>
        <dbReference type="ARBA" id="ARBA00022490"/>
    </source>
</evidence>
<name>S0DEQ0_9ZZZZ</name>
<dbReference type="GO" id="GO:0006412">
    <property type="term" value="P:translation"/>
    <property type="evidence" value="ECO:0007669"/>
    <property type="project" value="TreeGrafter"/>
</dbReference>
<evidence type="ECO:0000259" key="4">
    <source>
        <dbReference type="Pfam" id="PF17384"/>
    </source>
</evidence>
<gene>
    <name evidence="7" type="ORF">BN138_1016</name>
    <name evidence="5" type="ORF">BN138_665</name>
    <name evidence="6" type="ORF">BN138_904</name>
</gene>
<keyword evidence="2" id="KW-0690">Ribosome biogenesis</keyword>
<proteinExistence type="inferred from homology"/>
<dbReference type="NCBIfam" id="NF002531">
    <property type="entry name" value="PRK02001.1"/>
    <property type="match status" value="1"/>
</dbReference>
<evidence type="ECO:0000313" key="7">
    <source>
        <dbReference type="EMBL" id="CCO21828.1"/>
    </source>
</evidence>
<evidence type="ECO:0000259" key="3">
    <source>
        <dbReference type="Pfam" id="PF02576"/>
    </source>
</evidence>
<dbReference type="PANTHER" id="PTHR33867:SF1">
    <property type="entry name" value="RIBOSOME MATURATION FACTOR RIMP"/>
    <property type="match status" value="1"/>
</dbReference>
<evidence type="ECO:0000313" key="6">
    <source>
        <dbReference type="EMBL" id="CCO21716.1"/>
    </source>
</evidence>
<dbReference type="InterPro" id="IPR003728">
    <property type="entry name" value="Ribosome_maturation_RimP"/>
</dbReference>
<feature type="domain" description="Ribosome maturation factor RimP C-terminal" evidence="4">
    <location>
        <begin position="86"/>
        <end position="130"/>
    </location>
</feature>
<dbReference type="AlphaFoldDB" id="S0DEQ0"/>
<sequence>MIEKGDITRAAEEALAHKDLFLVEVKVHGDEVEVFIDSDGRGADGRPRGVSVDDCIELTRAIEAQFDRDAEDFSLTVSSAGIGQPLRVSRQYRKLVGRNVEVVLVDGMKLVAVLEGVEGDNITLSYPEKQKVEGKKRPEVVTVTKTFSLADIKTTKEHIDFK</sequence>